<dbReference type="AlphaFoldDB" id="A0A1B0AW75"/>
<keyword evidence="1" id="KW-0472">Membrane</keyword>
<dbReference type="Proteomes" id="UP000092460">
    <property type="component" value="Unassembled WGS sequence"/>
</dbReference>
<name>A0A1B0AW75_9MUSC</name>
<dbReference type="EMBL" id="JXJN01004520">
    <property type="status" value="NOT_ANNOTATED_CDS"/>
    <property type="molecule type" value="Genomic_DNA"/>
</dbReference>
<reference evidence="3" key="1">
    <citation type="submission" date="2015-01" db="EMBL/GenBank/DDBJ databases">
        <authorList>
            <person name="Aksoy S."/>
            <person name="Warren W."/>
            <person name="Wilson R.K."/>
        </authorList>
    </citation>
    <scope>NUCLEOTIDE SEQUENCE [LARGE SCALE GENOMIC DNA]</scope>
    <source>
        <strain evidence="3">IAEA</strain>
    </source>
</reference>
<keyword evidence="1" id="KW-1133">Transmembrane helix</keyword>
<dbReference type="VEuPathDB" id="VectorBase:GPPI010739"/>
<evidence type="ECO:0000313" key="3">
    <source>
        <dbReference type="Proteomes" id="UP000092460"/>
    </source>
</evidence>
<evidence type="ECO:0000313" key="2">
    <source>
        <dbReference type="EnsemblMetazoa" id="GPPI010739-PA"/>
    </source>
</evidence>
<keyword evidence="3" id="KW-1185">Reference proteome</keyword>
<feature type="transmembrane region" description="Helical" evidence="1">
    <location>
        <begin position="38"/>
        <end position="60"/>
    </location>
</feature>
<evidence type="ECO:0000256" key="1">
    <source>
        <dbReference type="SAM" id="Phobius"/>
    </source>
</evidence>
<protein>
    <submittedName>
        <fullName evidence="2">Uncharacterized protein</fullName>
    </submittedName>
</protein>
<dbReference type="EnsemblMetazoa" id="GPPI010739-RA">
    <property type="protein sequence ID" value="GPPI010739-PA"/>
    <property type="gene ID" value="GPPI010739"/>
</dbReference>
<reference evidence="2" key="2">
    <citation type="submission" date="2020-05" db="UniProtKB">
        <authorList>
            <consortium name="EnsemblMetazoa"/>
        </authorList>
    </citation>
    <scope>IDENTIFICATION</scope>
    <source>
        <strain evidence="2">IAEA</strain>
    </source>
</reference>
<keyword evidence="1" id="KW-0812">Transmembrane</keyword>
<feature type="transmembrane region" description="Helical" evidence="1">
    <location>
        <begin position="66"/>
        <end position="86"/>
    </location>
</feature>
<sequence length="138" mass="16667">TIHSICYSDRNCYCASLEVFRYYCYRYCYFSWRFDPSIYLVFLLLSTLLSLLLLLLSLLFATTFGIDHSCIVLYSWFLLLILLLIFQPTQDISQSQWNKKQQLKKSTYWCYFMTKIIDSCLKECYFLYSWKKANNCNK</sequence>
<proteinExistence type="predicted"/>
<accession>A0A1B0AW75</accession>
<organism evidence="2 3">
    <name type="scientific">Glossina palpalis gambiensis</name>
    <dbReference type="NCBI Taxonomy" id="67801"/>
    <lineage>
        <taxon>Eukaryota</taxon>
        <taxon>Metazoa</taxon>
        <taxon>Ecdysozoa</taxon>
        <taxon>Arthropoda</taxon>
        <taxon>Hexapoda</taxon>
        <taxon>Insecta</taxon>
        <taxon>Pterygota</taxon>
        <taxon>Neoptera</taxon>
        <taxon>Endopterygota</taxon>
        <taxon>Diptera</taxon>
        <taxon>Brachycera</taxon>
        <taxon>Muscomorpha</taxon>
        <taxon>Hippoboscoidea</taxon>
        <taxon>Glossinidae</taxon>
        <taxon>Glossina</taxon>
    </lineage>
</organism>